<evidence type="ECO:0000313" key="2">
    <source>
        <dbReference type="EMBL" id="SNS12294.1"/>
    </source>
</evidence>
<feature type="domain" description="Cupin type-2" evidence="1">
    <location>
        <begin position="33"/>
        <end position="98"/>
    </location>
</feature>
<organism evidence="2 3">
    <name type="scientific">Humidesulfovibrio mexicanus</name>
    <dbReference type="NCBI Taxonomy" id="147047"/>
    <lineage>
        <taxon>Bacteria</taxon>
        <taxon>Pseudomonadati</taxon>
        <taxon>Thermodesulfobacteriota</taxon>
        <taxon>Desulfovibrionia</taxon>
        <taxon>Desulfovibrionales</taxon>
        <taxon>Desulfovibrionaceae</taxon>
        <taxon>Humidesulfovibrio</taxon>
    </lineage>
</organism>
<evidence type="ECO:0000313" key="3">
    <source>
        <dbReference type="Proteomes" id="UP000198324"/>
    </source>
</evidence>
<protein>
    <submittedName>
        <fullName evidence="2">Cupin domain-containing protein</fullName>
    </submittedName>
</protein>
<dbReference type="EMBL" id="FZOC01000006">
    <property type="protein sequence ID" value="SNS12294.1"/>
    <property type="molecule type" value="Genomic_DNA"/>
</dbReference>
<name>A0A239BYX3_9BACT</name>
<dbReference type="Pfam" id="PF07883">
    <property type="entry name" value="Cupin_2"/>
    <property type="match status" value="1"/>
</dbReference>
<dbReference type="SUPFAM" id="SSF51182">
    <property type="entry name" value="RmlC-like cupins"/>
    <property type="match status" value="1"/>
</dbReference>
<dbReference type="PANTHER" id="PTHR37694:SF1">
    <property type="entry name" value="SLR8022 PROTEIN"/>
    <property type="match status" value="1"/>
</dbReference>
<dbReference type="OrthoDB" id="9796319at2"/>
<dbReference type="InterPro" id="IPR013096">
    <property type="entry name" value="Cupin_2"/>
</dbReference>
<dbReference type="InterPro" id="IPR014710">
    <property type="entry name" value="RmlC-like_jellyroll"/>
</dbReference>
<dbReference type="RefSeq" id="WP_089275038.1">
    <property type="nucleotide sequence ID" value="NZ_FZOC01000006.1"/>
</dbReference>
<dbReference type="InterPro" id="IPR011051">
    <property type="entry name" value="RmlC_Cupin_sf"/>
</dbReference>
<gene>
    <name evidence="2" type="ORF">SAMN04488503_2843</name>
</gene>
<dbReference type="AlphaFoldDB" id="A0A239BYX3"/>
<accession>A0A239BYX3</accession>
<proteinExistence type="predicted"/>
<dbReference type="Gene3D" id="2.60.120.10">
    <property type="entry name" value="Jelly Rolls"/>
    <property type="match status" value="1"/>
</dbReference>
<evidence type="ECO:0000259" key="1">
    <source>
        <dbReference type="Pfam" id="PF07883"/>
    </source>
</evidence>
<reference evidence="2 3" key="1">
    <citation type="submission" date="2017-06" db="EMBL/GenBank/DDBJ databases">
        <authorList>
            <person name="Kim H.J."/>
            <person name="Triplett B.A."/>
        </authorList>
    </citation>
    <scope>NUCLEOTIDE SEQUENCE [LARGE SCALE GENOMIC DNA]</scope>
    <source>
        <strain evidence="2 3">DSM 13116</strain>
    </source>
</reference>
<dbReference type="Proteomes" id="UP000198324">
    <property type="component" value="Unassembled WGS sequence"/>
</dbReference>
<keyword evidence="3" id="KW-1185">Reference proteome</keyword>
<sequence length="103" mass="11045">MKIHRIPENPFKDTGPAMTLVHESEHMKAINFNFKAGQALPLHSHNIEGELALTILEGEGEFLSEDGKVPAKAGDVLVCPISTPHGVSAATDMRVLVVIAPPI</sequence>
<dbReference type="PANTHER" id="PTHR37694">
    <property type="entry name" value="SLR8022 PROTEIN"/>
    <property type="match status" value="1"/>
</dbReference>